<dbReference type="Pfam" id="PF03788">
    <property type="entry name" value="LrgA"/>
    <property type="match status" value="1"/>
</dbReference>
<feature type="transmembrane region" description="Helical" evidence="6">
    <location>
        <begin position="48"/>
        <end position="70"/>
    </location>
</feature>
<evidence type="ECO:0000256" key="3">
    <source>
        <dbReference type="ARBA" id="ARBA00022692"/>
    </source>
</evidence>
<organism evidence="7 8">
    <name type="scientific">Campylobacter gracilis RM3268</name>
    <dbReference type="NCBI Taxonomy" id="553220"/>
    <lineage>
        <taxon>Bacteria</taxon>
        <taxon>Pseudomonadati</taxon>
        <taxon>Campylobacterota</taxon>
        <taxon>Epsilonproteobacteria</taxon>
        <taxon>Campylobacterales</taxon>
        <taxon>Campylobacteraceae</taxon>
        <taxon>Campylobacter</taxon>
    </lineage>
</organism>
<feature type="transmembrane region" description="Helical" evidence="6">
    <location>
        <begin position="76"/>
        <end position="103"/>
    </location>
</feature>
<evidence type="ECO:0000313" key="8">
    <source>
        <dbReference type="Proteomes" id="UP000005709"/>
    </source>
</evidence>
<accession>C8PLF6</accession>
<name>C8PLF6_9BACT</name>
<keyword evidence="5 6" id="KW-0472">Membrane</keyword>
<keyword evidence="3 6" id="KW-0812">Transmembrane</keyword>
<evidence type="ECO:0000256" key="5">
    <source>
        <dbReference type="ARBA" id="ARBA00023136"/>
    </source>
</evidence>
<keyword evidence="8" id="KW-1185">Reference proteome</keyword>
<evidence type="ECO:0000256" key="4">
    <source>
        <dbReference type="ARBA" id="ARBA00022989"/>
    </source>
</evidence>
<dbReference type="GO" id="GO:0005886">
    <property type="term" value="C:plasma membrane"/>
    <property type="evidence" value="ECO:0007669"/>
    <property type="project" value="UniProtKB-SubCell"/>
</dbReference>
<dbReference type="eggNOG" id="COG1380">
    <property type="taxonomic scope" value="Bacteria"/>
</dbReference>
<dbReference type="Proteomes" id="UP000005709">
    <property type="component" value="Unassembled WGS sequence"/>
</dbReference>
<keyword evidence="4 6" id="KW-1133">Transmembrane helix</keyword>
<dbReference type="PANTHER" id="PTHR33931:SF2">
    <property type="entry name" value="HOLIN-LIKE PROTEIN CIDA"/>
    <property type="match status" value="1"/>
</dbReference>
<sequence length="144" mass="15443">MILGISFVAEILAALVPVPIPASIYGLVIMLLALIFKLIKVSQIRETVSFFMQIMPVIFIPAGAAIIIAGDALRQHLFAIIAITAVSTVVVIGASGAVTQIFYKIALARVKRRLYAAAHEQDGVNTKGVDAKLEREILSGDDKK</sequence>
<protein>
    <submittedName>
        <fullName evidence="7">LrgA family protein</fullName>
    </submittedName>
</protein>
<dbReference type="AlphaFoldDB" id="C8PLF6"/>
<evidence type="ECO:0000313" key="7">
    <source>
        <dbReference type="EMBL" id="EEV16268.1"/>
    </source>
</evidence>
<gene>
    <name evidence="7" type="ORF">CAMGR0001_1965</name>
</gene>
<feature type="transmembrane region" description="Helical" evidence="6">
    <location>
        <begin position="12"/>
        <end position="36"/>
    </location>
</feature>
<dbReference type="InterPro" id="IPR005538">
    <property type="entry name" value="LrgA/CidA"/>
</dbReference>
<dbReference type="STRING" id="824.CGRAC_1445"/>
<proteinExistence type="predicted"/>
<comment type="subcellular location">
    <subcellularLocation>
        <location evidence="1">Cell membrane</location>
        <topology evidence="1">Multi-pass membrane protein</topology>
    </subcellularLocation>
</comment>
<reference evidence="7 8" key="1">
    <citation type="submission" date="2009-07" db="EMBL/GenBank/DDBJ databases">
        <authorList>
            <person name="Madupu R."/>
            <person name="Sebastian Y."/>
            <person name="Durkin A.S."/>
            <person name="Torralba M."/>
            <person name="Methe B."/>
            <person name="Sutton G.G."/>
            <person name="Strausberg R.L."/>
            <person name="Nelson K.E."/>
        </authorList>
    </citation>
    <scope>NUCLEOTIDE SEQUENCE [LARGE SCALE GENOMIC DNA]</scope>
    <source>
        <strain evidence="7 8">RM3268</strain>
    </source>
</reference>
<evidence type="ECO:0000256" key="6">
    <source>
        <dbReference type="SAM" id="Phobius"/>
    </source>
</evidence>
<evidence type="ECO:0000256" key="1">
    <source>
        <dbReference type="ARBA" id="ARBA00004651"/>
    </source>
</evidence>
<dbReference type="EMBL" id="ACYG01000032">
    <property type="protein sequence ID" value="EEV16268.1"/>
    <property type="molecule type" value="Genomic_DNA"/>
</dbReference>
<keyword evidence="2" id="KW-1003">Cell membrane</keyword>
<evidence type="ECO:0000256" key="2">
    <source>
        <dbReference type="ARBA" id="ARBA00022475"/>
    </source>
</evidence>
<dbReference type="PANTHER" id="PTHR33931">
    <property type="entry name" value="HOLIN-LIKE PROTEIN CIDA-RELATED"/>
    <property type="match status" value="1"/>
</dbReference>
<comment type="caution">
    <text evidence="7">The sequence shown here is derived from an EMBL/GenBank/DDBJ whole genome shotgun (WGS) entry which is preliminary data.</text>
</comment>